<evidence type="ECO:0000313" key="2">
    <source>
        <dbReference type="Proteomes" id="UP000322791"/>
    </source>
</evidence>
<evidence type="ECO:0000313" key="1">
    <source>
        <dbReference type="EMBL" id="TYZ10157.1"/>
    </source>
</evidence>
<dbReference type="InterPro" id="IPR036520">
    <property type="entry name" value="UPF0759_sf"/>
</dbReference>
<name>A0A5D6V4K4_9BACT</name>
<dbReference type="Proteomes" id="UP000322791">
    <property type="component" value="Unassembled WGS sequence"/>
</dbReference>
<dbReference type="EMBL" id="VTHL01000008">
    <property type="protein sequence ID" value="TYZ10157.1"/>
    <property type="molecule type" value="Genomic_DNA"/>
</dbReference>
<accession>A0A5D6V4K4</accession>
<dbReference type="Pfam" id="PF01904">
    <property type="entry name" value="DUF72"/>
    <property type="match status" value="1"/>
</dbReference>
<reference evidence="1 2" key="1">
    <citation type="submission" date="2019-08" db="EMBL/GenBank/DDBJ databases">
        <authorList>
            <person name="Seo M.-J."/>
        </authorList>
    </citation>
    <scope>NUCLEOTIDE SEQUENCE [LARGE SCALE GENOMIC DNA]</scope>
    <source>
        <strain evidence="1 2">KIGAM108</strain>
    </source>
</reference>
<sequence length="242" mass="27968">MPDWFIGCSGYHYRHWKGAFYPEKLPQRRWFEFYSQHFSTLELNVTFYRFPQLSFAEGWYAASPPGFRFAVKAPRLITHYKQFHDTAGLLADFYGTLQEGLREKLGPVLFQLPPKAAYTEERLARILDSLDPAFRNVLEFRHPSWWTGKVYQALAARGVSFCGQSHPLLPDELVRTAPVGYYRLHGAPDLYRSPYSEGFLRRLVQDVQEPGAPLQEMYCYFNNDIDASAIGNAKQLRALVGQ</sequence>
<comment type="caution">
    <text evidence="1">The sequence shown here is derived from an EMBL/GenBank/DDBJ whole genome shotgun (WGS) entry which is preliminary data.</text>
</comment>
<keyword evidence="2" id="KW-1185">Reference proteome</keyword>
<dbReference type="InterPro" id="IPR002763">
    <property type="entry name" value="DUF72"/>
</dbReference>
<dbReference type="Gene3D" id="3.20.20.410">
    <property type="entry name" value="Protein of unknown function UPF0759"/>
    <property type="match status" value="1"/>
</dbReference>
<organism evidence="1 2">
    <name type="scientific">Hymenobacter lutimineralis</name>
    <dbReference type="NCBI Taxonomy" id="2606448"/>
    <lineage>
        <taxon>Bacteria</taxon>
        <taxon>Pseudomonadati</taxon>
        <taxon>Bacteroidota</taxon>
        <taxon>Cytophagia</taxon>
        <taxon>Cytophagales</taxon>
        <taxon>Hymenobacteraceae</taxon>
        <taxon>Hymenobacter</taxon>
    </lineage>
</organism>
<gene>
    <name evidence="1" type="ORF">FY528_09250</name>
</gene>
<dbReference type="PANTHER" id="PTHR30348">
    <property type="entry name" value="UNCHARACTERIZED PROTEIN YECE"/>
    <property type="match status" value="1"/>
</dbReference>
<protein>
    <submittedName>
        <fullName evidence="1">DUF72 domain-containing protein</fullName>
    </submittedName>
</protein>
<dbReference type="PANTHER" id="PTHR30348:SF4">
    <property type="entry name" value="DUF72 DOMAIN-CONTAINING PROTEIN"/>
    <property type="match status" value="1"/>
</dbReference>
<dbReference type="SUPFAM" id="SSF117396">
    <property type="entry name" value="TM1631-like"/>
    <property type="match status" value="1"/>
</dbReference>
<proteinExistence type="predicted"/>
<dbReference type="AlphaFoldDB" id="A0A5D6V4K4"/>